<feature type="non-terminal residue" evidence="1">
    <location>
        <position position="1"/>
    </location>
</feature>
<comment type="caution">
    <text evidence="1">The sequence shown here is derived from an EMBL/GenBank/DDBJ whole genome shotgun (WGS) entry which is preliminary data.</text>
</comment>
<name>X1CXX8_9ZZZZ</name>
<gene>
    <name evidence="1" type="ORF">S01H4_41657</name>
</gene>
<accession>X1CXX8</accession>
<dbReference type="EMBL" id="BART01022802">
    <property type="protein sequence ID" value="GAH00895.1"/>
    <property type="molecule type" value="Genomic_DNA"/>
</dbReference>
<evidence type="ECO:0000313" key="1">
    <source>
        <dbReference type="EMBL" id="GAH00895.1"/>
    </source>
</evidence>
<organism evidence="1">
    <name type="scientific">marine sediment metagenome</name>
    <dbReference type="NCBI Taxonomy" id="412755"/>
    <lineage>
        <taxon>unclassified sequences</taxon>
        <taxon>metagenomes</taxon>
        <taxon>ecological metagenomes</taxon>
    </lineage>
</organism>
<proteinExistence type="predicted"/>
<dbReference type="AlphaFoldDB" id="X1CXX8"/>
<reference evidence="1" key="1">
    <citation type="journal article" date="2014" name="Front. Microbiol.">
        <title>High frequency of phylogenetically diverse reductive dehalogenase-homologous genes in deep subseafloor sedimentary metagenomes.</title>
        <authorList>
            <person name="Kawai M."/>
            <person name="Futagami T."/>
            <person name="Toyoda A."/>
            <person name="Takaki Y."/>
            <person name="Nishi S."/>
            <person name="Hori S."/>
            <person name="Arai W."/>
            <person name="Tsubouchi T."/>
            <person name="Morono Y."/>
            <person name="Uchiyama I."/>
            <person name="Ito T."/>
            <person name="Fujiyama A."/>
            <person name="Inagaki F."/>
            <person name="Takami H."/>
        </authorList>
    </citation>
    <scope>NUCLEOTIDE SEQUENCE</scope>
    <source>
        <strain evidence="1">Expedition CK06-06</strain>
    </source>
</reference>
<protein>
    <submittedName>
        <fullName evidence="1">Uncharacterized protein</fullName>
    </submittedName>
</protein>
<sequence>TGANVLMNRIVTSKGTKTVGEVWTAKLEITLS</sequence>